<comment type="caution">
    <text evidence="1">The sequence shown here is derived from an EMBL/GenBank/DDBJ whole genome shotgun (WGS) entry which is preliminary data.</text>
</comment>
<accession>A0A426FT65</accession>
<protein>
    <submittedName>
        <fullName evidence="1">DUF4276 family protein</fullName>
    </submittedName>
</protein>
<evidence type="ECO:0000313" key="2">
    <source>
        <dbReference type="Proteomes" id="UP000270261"/>
    </source>
</evidence>
<evidence type="ECO:0000313" key="1">
    <source>
        <dbReference type="EMBL" id="RRN45840.1"/>
    </source>
</evidence>
<keyword evidence="2" id="KW-1185">Reference proteome</keyword>
<gene>
    <name evidence="1" type="ORF">EHV23_06825</name>
</gene>
<dbReference type="Pfam" id="PF14103">
    <property type="entry name" value="DUF4276"/>
    <property type="match status" value="1"/>
</dbReference>
<name>A0A426FT65_9BURK</name>
<organism evidence="1 2">
    <name type="scientific">Lautropia dentalis</name>
    <dbReference type="NCBI Taxonomy" id="2490857"/>
    <lineage>
        <taxon>Bacteria</taxon>
        <taxon>Pseudomonadati</taxon>
        <taxon>Pseudomonadota</taxon>
        <taxon>Betaproteobacteria</taxon>
        <taxon>Burkholderiales</taxon>
        <taxon>Burkholderiaceae</taxon>
        <taxon>Lautropia</taxon>
    </lineage>
</organism>
<dbReference type="Proteomes" id="UP000270261">
    <property type="component" value="Unassembled WGS sequence"/>
</dbReference>
<dbReference type="OrthoDB" id="283783at2"/>
<sequence>MTGKIVFLLEEPSMRALLDNWLPRIFPGWIDGVHFQCIPHEGKTDLDRSIPRKLSSWRIPGDRFVIVRDNDDTNCHELKSKLTQQCTRAGRPDTLVRLVCQELESWYLGDLTALAAVYPDARIDTSANQKRYRSKAPDDWHKPSAEVERIAPGFQKITAARLMAEHLDPERNTSHSLQVFVSGIRHIAAQMGLPIP</sequence>
<proteinExistence type="predicted"/>
<dbReference type="RefSeq" id="WP_125095267.1">
    <property type="nucleotide sequence ID" value="NZ_RRUE01000001.1"/>
</dbReference>
<dbReference type="EMBL" id="RRUE01000001">
    <property type="protein sequence ID" value="RRN45840.1"/>
    <property type="molecule type" value="Genomic_DNA"/>
</dbReference>
<dbReference type="InterPro" id="IPR025455">
    <property type="entry name" value="DUF4276"/>
</dbReference>
<dbReference type="AlphaFoldDB" id="A0A426FT65"/>
<reference evidence="1 2" key="1">
    <citation type="submission" date="2018-11" db="EMBL/GenBank/DDBJ databases">
        <title>Genome sequencing of Lautropia sp. KCOM 2505 (= ChDC F240).</title>
        <authorList>
            <person name="Kook J.-K."/>
            <person name="Park S.-N."/>
            <person name="Lim Y.K."/>
        </authorList>
    </citation>
    <scope>NUCLEOTIDE SEQUENCE [LARGE SCALE GENOMIC DNA]</scope>
    <source>
        <strain evidence="1 2">KCOM 2505</strain>
    </source>
</reference>